<name>A0A363ULW6_9GAMM</name>
<evidence type="ECO:0000313" key="2">
    <source>
        <dbReference type="Proteomes" id="UP000251800"/>
    </source>
</evidence>
<protein>
    <submittedName>
        <fullName evidence="1">Uncharacterized protein</fullName>
    </submittedName>
</protein>
<keyword evidence="2" id="KW-1185">Reference proteome</keyword>
<gene>
    <name evidence="1" type="ORF">DEH80_06115</name>
</gene>
<organism evidence="1 2">
    <name type="scientific">Abyssibacter profundi</name>
    <dbReference type="NCBI Taxonomy" id="2182787"/>
    <lineage>
        <taxon>Bacteria</taxon>
        <taxon>Pseudomonadati</taxon>
        <taxon>Pseudomonadota</taxon>
        <taxon>Gammaproteobacteria</taxon>
        <taxon>Chromatiales</taxon>
        <taxon>Oceanococcaceae</taxon>
        <taxon>Abyssibacter</taxon>
    </lineage>
</organism>
<proteinExistence type="predicted"/>
<comment type="caution">
    <text evidence="1">The sequence shown here is derived from an EMBL/GenBank/DDBJ whole genome shotgun (WGS) entry which is preliminary data.</text>
</comment>
<reference evidence="1 2" key="1">
    <citation type="submission" date="2018-05" db="EMBL/GenBank/DDBJ databases">
        <title>Abyssibacter profundi OUC007T gen. nov., sp. nov, a marine bacterium isolated from seawater of the Mariana Trench.</title>
        <authorList>
            <person name="Zhou S."/>
        </authorList>
    </citation>
    <scope>NUCLEOTIDE SEQUENCE [LARGE SCALE GENOMIC DNA]</scope>
    <source>
        <strain evidence="1 2">OUC007</strain>
    </source>
</reference>
<dbReference type="AlphaFoldDB" id="A0A363ULW6"/>
<dbReference type="Pfam" id="PF09694">
    <property type="entry name" value="Gcw_chp"/>
    <property type="match status" value="1"/>
</dbReference>
<dbReference type="NCBIfam" id="TIGR02001">
    <property type="entry name" value="gcw_chp"/>
    <property type="match status" value="1"/>
</dbReference>
<dbReference type="Proteomes" id="UP000251800">
    <property type="component" value="Unassembled WGS sequence"/>
</dbReference>
<evidence type="ECO:0000313" key="1">
    <source>
        <dbReference type="EMBL" id="PWN56410.1"/>
    </source>
</evidence>
<dbReference type="InterPro" id="IPR010239">
    <property type="entry name" value="CHP02001"/>
</dbReference>
<dbReference type="EMBL" id="QEQK01000005">
    <property type="protein sequence ID" value="PWN56410.1"/>
    <property type="molecule type" value="Genomic_DNA"/>
</dbReference>
<sequence length="280" mass="30685">MDDKRRYDVHITGRRIRRTRIPKVTRQDMRLPLISNIVLLTALCCCGAGSAAFAHPPAVMASTTLTSDYVLRGTSQSSGEPALQAGLSAIWPAGWTATVWGSTLDTSNLQPDTGDGQGYELDLMVGLERPLGTDWRGSLLLGHYQYVDTGHLLDYDHTEVSGSLEYRQWLALSASWTPEATDHTFEQTALLRGSRWTAEVQVEQGVGDGVWVHAGLGYNAAGNVSEVQHLYGSVGVGLQWQRTVLSAAIIGTDARARERFTDGRADTRLVMSISQAWRLR</sequence>
<accession>A0A363ULW6</accession>